<feature type="domain" description="FAD dependent oxidoreductase" evidence="3">
    <location>
        <begin position="8"/>
        <end position="364"/>
    </location>
</feature>
<dbReference type="Proteomes" id="UP000019666">
    <property type="component" value="Unassembled WGS sequence"/>
</dbReference>
<accession>A0A017HSN4</accession>
<dbReference type="SUPFAM" id="SSF51905">
    <property type="entry name" value="FAD/NAD(P)-binding domain"/>
    <property type="match status" value="1"/>
</dbReference>
<keyword evidence="2" id="KW-0812">Transmembrane</keyword>
<dbReference type="STRING" id="442562.Rumeso_01052"/>
<organism evidence="4 5">
    <name type="scientific">Rubellimicrobium mesophilum DSM 19309</name>
    <dbReference type="NCBI Taxonomy" id="442562"/>
    <lineage>
        <taxon>Bacteria</taxon>
        <taxon>Pseudomonadati</taxon>
        <taxon>Pseudomonadota</taxon>
        <taxon>Alphaproteobacteria</taxon>
        <taxon>Rhodobacterales</taxon>
        <taxon>Roseobacteraceae</taxon>
        <taxon>Rubellimicrobium</taxon>
    </lineage>
</organism>
<dbReference type="GO" id="GO:0016491">
    <property type="term" value="F:oxidoreductase activity"/>
    <property type="evidence" value="ECO:0007669"/>
    <property type="project" value="UniProtKB-KW"/>
</dbReference>
<evidence type="ECO:0000313" key="4">
    <source>
        <dbReference type="EMBL" id="EYD77345.1"/>
    </source>
</evidence>
<dbReference type="GO" id="GO:0032981">
    <property type="term" value="P:mitochondrial respiratory chain complex I assembly"/>
    <property type="evidence" value="ECO:0007669"/>
    <property type="project" value="TreeGrafter"/>
</dbReference>
<evidence type="ECO:0000256" key="1">
    <source>
        <dbReference type="ARBA" id="ARBA00023002"/>
    </source>
</evidence>
<gene>
    <name evidence="4" type="ORF">Rumeso_01052</name>
</gene>
<dbReference type="GO" id="GO:0005737">
    <property type="term" value="C:cytoplasm"/>
    <property type="evidence" value="ECO:0007669"/>
    <property type="project" value="TreeGrafter"/>
</dbReference>
<dbReference type="PANTHER" id="PTHR13847:SF287">
    <property type="entry name" value="FAD-DEPENDENT OXIDOREDUCTASE DOMAIN-CONTAINING PROTEIN 1"/>
    <property type="match status" value="1"/>
</dbReference>
<feature type="transmembrane region" description="Helical" evidence="2">
    <location>
        <begin position="6"/>
        <end position="26"/>
    </location>
</feature>
<keyword evidence="1" id="KW-0560">Oxidoreductase</keyword>
<dbReference type="AlphaFoldDB" id="A0A017HSN4"/>
<reference evidence="4 5" key="1">
    <citation type="submission" date="2013-02" db="EMBL/GenBank/DDBJ databases">
        <authorList>
            <person name="Fiebig A."/>
            <person name="Goeker M."/>
            <person name="Klenk H.-P.P."/>
        </authorList>
    </citation>
    <scope>NUCLEOTIDE SEQUENCE [LARGE SCALE GENOMIC DNA]</scope>
    <source>
        <strain evidence="4 5">DSM 19309</strain>
    </source>
</reference>
<dbReference type="PATRIC" id="fig|442562.3.peg.1044"/>
<proteinExistence type="predicted"/>
<dbReference type="HOGENOM" id="CLU_007884_4_4_5"/>
<dbReference type="Gene3D" id="3.30.9.10">
    <property type="entry name" value="D-Amino Acid Oxidase, subunit A, domain 2"/>
    <property type="match status" value="1"/>
</dbReference>
<comment type="caution">
    <text evidence="4">The sequence shown here is derived from an EMBL/GenBank/DDBJ whole genome shotgun (WGS) entry which is preliminary data.</text>
</comment>
<evidence type="ECO:0000259" key="3">
    <source>
        <dbReference type="Pfam" id="PF01266"/>
    </source>
</evidence>
<protein>
    <submittedName>
        <fullName evidence="4">Oxidoreductase, putative</fullName>
    </submittedName>
</protein>
<dbReference type="EMBL" id="AOSK01000030">
    <property type="protein sequence ID" value="EYD77345.1"/>
    <property type="molecule type" value="Genomic_DNA"/>
</dbReference>
<sequence length="395" mass="43841">MPQHSSYDVVIVGGAMIGSSVAWWTMRDPDFKGRILVIERDPTYAQAASSLSHSSIRQQFGSEVNVLVSRFAAEFIHNFRDWMQDPEAPAIRLQSFGYLYLADNPAFAEVLRDNAVMQNRLGAATRILGPDEIKAEWPWFEVGDILCGSHNAVDEGYFDGTSVFDWFRRKARQMGVEYIQDEVTGFDMANGRVTGVRLASGPTVGTGTVVNASGTRGSRMARMVGLDLPVEPRKRYSVLFACAEPITKDLPLTIDPTGVHFRPDGANFLAGCSPDPDPAADPEDFHMDHAIWEEHIWPHLAARVPAFERLKVLHTWVGQYDYNTLDQNAVLGPSPEVPNFLFANGFSGHGFQQAPAVGRGLAELIVHGAYRSLDLSPLGYDRVLRREPLRERAII</sequence>
<name>A0A017HSN4_9RHOB</name>
<evidence type="ECO:0000313" key="5">
    <source>
        <dbReference type="Proteomes" id="UP000019666"/>
    </source>
</evidence>
<dbReference type="InterPro" id="IPR036188">
    <property type="entry name" value="FAD/NAD-bd_sf"/>
</dbReference>
<keyword evidence="2" id="KW-1133">Transmembrane helix</keyword>
<evidence type="ECO:0000256" key="2">
    <source>
        <dbReference type="SAM" id="Phobius"/>
    </source>
</evidence>
<dbReference type="PANTHER" id="PTHR13847">
    <property type="entry name" value="SARCOSINE DEHYDROGENASE-RELATED"/>
    <property type="match status" value="1"/>
</dbReference>
<dbReference type="OrthoDB" id="9806452at2"/>
<dbReference type="InterPro" id="IPR006076">
    <property type="entry name" value="FAD-dep_OxRdtase"/>
</dbReference>
<keyword evidence="2" id="KW-0472">Membrane</keyword>
<dbReference type="Gene3D" id="3.50.50.60">
    <property type="entry name" value="FAD/NAD(P)-binding domain"/>
    <property type="match status" value="1"/>
</dbReference>
<keyword evidence="5" id="KW-1185">Reference proteome</keyword>
<dbReference type="Pfam" id="PF01266">
    <property type="entry name" value="DAO"/>
    <property type="match status" value="1"/>
</dbReference>
<dbReference type="RefSeq" id="WP_037277870.1">
    <property type="nucleotide sequence ID" value="NZ_KK088543.1"/>
</dbReference>